<evidence type="ECO:0000259" key="2">
    <source>
        <dbReference type="Pfam" id="PF13439"/>
    </source>
</evidence>
<dbReference type="EMBL" id="BASE01000039">
    <property type="protein sequence ID" value="GAM13664.1"/>
    <property type="molecule type" value="Genomic_DNA"/>
</dbReference>
<gene>
    <name evidence="3" type="ORF">SAMD00020551_1810</name>
</gene>
<dbReference type="PANTHER" id="PTHR45947:SF3">
    <property type="entry name" value="SULFOQUINOVOSYL TRANSFERASE SQD2"/>
    <property type="match status" value="1"/>
</dbReference>
<comment type="caution">
    <text evidence="3">The sequence shown here is derived from an EMBL/GenBank/DDBJ whole genome shotgun (WGS) entry which is preliminary data.</text>
</comment>
<keyword evidence="4" id="KW-1185">Reference proteome</keyword>
<dbReference type="OrthoDB" id="9803279at2"/>
<dbReference type="PANTHER" id="PTHR45947">
    <property type="entry name" value="SULFOQUINOVOSYL TRANSFERASE SQD2"/>
    <property type="match status" value="1"/>
</dbReference>
<keyword evidence="3" id="KW-0808">Transferase</keyword>
<protein>
    <submittedName>
        <fullName evidence="3">Glycosyltransferase</fullName>
        <ecNumber evidence="3">2.4.1.-</ecNumber>
    </submittedName>
</protein>
<reference evidence="3 4" key="1">
    <citation type="submission" date="2013-06" db="EMBL/GenBank/DDBJ databases">
        <title>Whole genome shotgun sequence of Bacillus selenatarsenatis SF-1.</title>
        <authorList>
            <person name="Kuroda M."/>
            <person name="Sei K."/>
            <person name="Yamashita M."/>
            <person name="Ike M."/>
        </authorList>
    </citation>
    <scope>NUCLEOTIDE SEQUENCE [LARGE SCALE GENOMIC DNA]</scope>
    <source>
        <strain evidence="3 4">SF-1</strain>
    </source>
</reference>
<dbReference type="Pfam" id="PF00534">
    <property type="entry name" value="Glycos_transf_1"/>
    <property type="match status" value="1"/>
</dbReference>
<dbReference type="AlphaFoldDB" id="A0A0A8X308"/>
<dbReference type="InterPro" id="IPR001296">
    <property type="entry name" value="Glyco_trans_1"/>
</dbReference>
<dbReference type="InterPro" id="IPR050194">
    <property type="entry name" value="Glycosyltransferase_grp1"/>
</dbReference>
<dbReference type="GO" id="GO:0016758">
    <property type="term" value="F:hexosyltransferase activity"/>
    <property type="evidence" value="ECO:0007669"/>
    <property type="project" value="TreeGrafter"/>
</dbReference>
<evidence type="ECO:0000313" key="4">
    <source>
        <dbReference type="Proteomes" id="UP000031014"/>
    </source>
</evidence>
<proteinExistence type="predicted"/>
<dbReference type="EC" id="2.4.1.-" evidence="3"/>
<organism evidence="3 4">
    <name type="scientific">Mesobacillus selenatarsenatis (strain DSM 18680 / JCM 14380 / FERM P-15431 / SF-1)</name>
    <dbReference type="NCBI Taxonomy" id="1321606"/>
    <lineage>
        <taxon>Bacteria</taxon>
        <taxon>Bacillati</taxon>
        <taxon>Bacillota</taxon>
        <taxon>Bacilli</taxon>
        <taxon>Bacillales</taxon>
        <taxon>Bacillaceae</taxon>
        <taxon>Mesobacillus</taxon>
    </lineage>
</organism>
<dbReference type="Pfam" id="PF13439">
    <property type="entry name" value="Glyco_transf_4"/>
    <property type="match status" value="1"/>
</dbReference>
<dbReference type="CDD" id="cd03801">
    <property type="entry name" value="GT4_PimA-like"/>
    <property type="match status" value="1"/>
</dbReference>
<name>A0A0A8X308_MESS1</name>
<dbReference type="RefSeq" id="WP_052442137.1">
    <property type="nucleotide sequence ID" value="NZ_BASE01000039.1"/>
</dbReference>
<evidence type="ECO:0000259" key="1">
    <source>
        <dbReference type="Pfam" id="PF00534"/>
    </source>
</evidence>
<feature type="domain" description="Glycosyltransferase subfamily 4-like N-terminal" evidence="2">
    <location>
        <begin position="24"/>
        <end position="193"/>
    </location>
</feature>
<feature type="domain" description="Glycosyl transferase family 1" evidence="1">
    <location>
        <begin position="214"/>
        <end position="369"/>
    </location>
</feature>
<dbReference type="SUPFAM" id="SSF53756">
    <property type="entry name" value="UDP-Glycosyltransferase/glycogen phosphorylase"/>
    <property type="match status" value="1"/>
</dbReference>
<dbReference type="InterPro" id="IPR028098">
    <property type="entry name" value="Glyco_trans_4-like_N"/>
</dbReference>
<sequence>MKGSQSQKERTILMLSWEYPPHIIGGLARHVHALATELAKSNQQIHVLTSKPYDSQEYEKQGTVHIHRVNPINDQDPDFLSWMAGLNLAVIEEALNIAKHIEFDVVHTHDWMTGPAADFISRTLDIPLIATIHGTEFGRNKGIFTELQQFISRKENELCHSADEIIVCSDFMKAEVISLFKVPNNKITVIPNGALSEKVEEQDFDIEDLYPSISGKKLVFSIGRIVKEKGFQTLIEAAVLLKHKAADLCFVVAGNGPLLEGYREKVVEMGLNGFVNFIGFVNDEIRSNLMKRADVAVFSSSYEPFGLAAAEALAAGVPTVVAKTGGLQTLIEDFQTGFYMQPGNEESLVHIINWILENEARAEEIGRNGMISVHEKFSWERNAKSTDTLYIRAISNYCHKEGINEDECLSENRQ</sequence>
<dbReference type="Gene3D" id="3.40.50.2000">
    <property type="entry name" value="Glycogen Phosphorylase B"/>
    <property type="match status" value="2"/>
</dbReference>
<keyword evidence="3" id="KW-0328">Glycosyltransferase</keyword>
<accession>A0A0A8X308</accession>
<dbReference type="STRING" id="1321606.SAMD00020551_1810"/>
<evidence type="ECO:0000313" key="3">
    <source>
        <dbReference type="EMBL" id="GAM13664.1"/>
    </source>
</evidence>
<dbReference type="Proteomes" id="UP000031014">
    <property type="component" value="Unassembled WGS sequence"/>
</dbReference>